<organism evidence="4 6">
    <name type="scientific">Streptomyces antibioticus</name>
    <dbReference type="NCBI Taxonomy" id="1890"/>
    <lineage>
        <taxon>Bacteria</taxon>
        <taxon>Bacillati</taxon>
        <taxon>Actinomycetota</taxon>
        <taxon>Actinomycetes</taxon>
        <taxon>Kitasatosporales</taxon>
        <taxon>Streptomycetaceae</taxon>
        <taxon>Streptomyces</taxon>
    </lineage>
</organism>
<dbReference type="InterPro" id="IPR050267">
    <property type="entry name" value="Anti-sigma-factor_SerPK"/>
</dbReference>
<dbReference type="Pfam" id="PF13581">
    <property type="entry name" value="HATPase_c_2"/>
    <property type="match status" value="1"/>
</dbReference>
<evidence type="ECO:0000313" key="5">
    <source>
        <dbReference type="Proteomes" id="UP000190306"/>
    </source>
</evidence>
<dbReference type="InterPro" id="IPR003594">
    <property type="entry name" value="HATPase_dom"/>
</dbReference>
<dbReference type="SUPFAM" id="SSF55874">
    <property type="entry name" value="ATPase domain of HSP90 chaperone/DNA topoisomerase II/histidine kinase"/>
    <property type="match status" value="1"/>
</dbReference>
<evidence type="ECO:0000313" key="6">
    <source>
        <dbReference type="Proteomes" id="UP000502504"/>
    </source>
</evidence>
<proteinExistence type="predicted"/>
<dbReference type="InterPro" id="IPR036890">
    <property type="entry name" value="HATPase_C_sf"/>
</dbReference>
<evidence type="ECO:0000313" key="4">
    <source>
        <dbReference type="EMBL" id="QIT45257.1"/>
    </source>
</evidence>
<dbReference type="GO" id="GO:0004674">
    <property type="term" value="F:protein serine/threonine kinase activity"/>
    <property type="evidence" value="ECO:0007669"/>
    <property type="project" value="UniProtKB-KW"/>
</dbReference>
<keyword evidence="1" id="KW-0808">Transferase</keyword>
<feature type="domain" description="Histidine kinase/HSP90-like ATPase" evidence="2">
    <location>
        <begin position="25"/>
        <end position="115"/>
    </location>
</feature>
<dbReference type="Proteomes" id="UP000502504">
    <property type="component" value="Chromosome"/>
</dbReference>
<gene>
    <name evidence="3" type="ORF">AFM16_18000</name>
    <name evidence="4" type="ORF">HCX60_18270</name>
</gene>
<dbReference type="CDD" id="cd16936">
    <property type="entry name" value="HATPase_RsbW-like"/>
    <property type="match status" value="1"/>
</dbReference>
<dbReference type="AlphaFoldDB" id="A0AAE6YAF0"/>
<dbReference type="RefSeq" id="WP_078633945.1">
    <property type="nucleotide sequence ID" value="NZ_CM007717.1"/>
</dbReference>
<reference evidence="4 6" key="2">
    <citation type="submission" date="2020-03" db="EMBL/GenBank/DDBJ databases">
        <title>Is there a link between lipid content and antibiotic production in Streptomyces?</title>
        <authorList>
            <person name="David M."/>
            <person name="Lejeune C."/>
            <person name="Abreu S."/>
            <person name="Thibessard A."/>
            <person name="Leblond P."/>
            <person name="Chaminade P."/>
            <person name="Virolle M.-J."/>
        </authorList>
    </citation>
    <scope>NUCLEOTIDE SEQUENCE [LARGE SCALE GENOMIC DNA]</scope>
    <source>
        <strain evidence="4 6">DSM 41481</strain>
    </source>
</reference>
<name>A0AAE6YAF0_STRAT</name>
<dbReference type="GO" id="GO:0005524">
    <property type="term" value="F:ATP binding"/>
    <property type="evidence" value="ECO:0007669"/>
    <property type="project" value="UniProtKB-KW"/>
</dbReference>
<keyword evidence="4" id="KW-0547">Nucleotide-binding</keyword>
<keyword evidence="1" id="KW-0418">Kinase</keyword>
<keyword evidence="4" id="KW-0067">ATP-binding</keyword>
<dbReference type="EMBL" id="LHQL01000009">
    <property type="protein sequence ID" value="OOQ51100.1"/>
    <property type="molecule type" value="Genomic_DNA"/>
</dbReference>
<keyword evidence="5" id="KW-1185">Reference proteome</keyword>
<dbReference type="PANTHER" id="PTHR35526">
    <property type="entry name" value="ANTI-SIGMA-F FACTOR RSBW-RELATED"/>
    <property type="match status" value="1"/>
</dbReference>
<reference evidence="3 5" key="1">
    <citation type="submission" date="2015-07" db="EMBL/GenBank/DDBJ databases">
        <title>Draft Genome Sequence of Streptomyces antibioticus, IMRU 3720 reveals insights in the evolution of actinomycin biosynthetic gene clusters in Streptomyces.</title>
        <authorList>
            <person name="Crnovcic I."/>
            <person name="Ruckert C."/>
            <person name="Kalinowksi J."/>
            <person name="Keller U."/>
        </authorList>
    </citation>
    <scope>NUCLEOTIDE SEQUENCE [LARGE SCALE GENOMIC DNA]</scope>
    <source>
        <strain evidence="3 5">DSM 41481</strain>
    </source>
</reference>
<dbReference type="Proteomes" id="UP000190306">
    <property type="component" value="Chromosome"/>
</dbReference>
<dbReference type="EMBL" id="CP050692">
    <property type="protein sequence ID" value="QIT45257.1"/>
    <property type="molecule type" value="Genomic_DNA"/>
</dbReference>
<sequence>MHAKPAVPQNYHLTAPASLIAPRICRDTVALLLAANGHTANLADTARILVSEVVTNAVVHTATPTLHLQTSVTADGVRVSVYDDVPARAPMTPVTATDGEGGRGLRLVQALAHDWGAGHAGQAPFGYGKRVWFELRDPTAPASPR</sequence>
<protein>
    <submittedName>
        <fullName evidence="4">ATP-binding protein</fullName>
    </submittedName>
</protein>
<evidence type="ECO:0000259" key="2">
    <source>
        <dbReference type="Pfam" id="PF13581"/>
    </source>
</evidence>
<evidence type="ECO:0000313" key="3">
    <source>
        <dbReference type="EMBL" id="OOQ51100.1"/>
    </source>
</evidence>
<accession>A0AAE6YAF0</accession>
<evidence type="ECO:0000256" key="1">
    <source>
        <dbReference type="ARBA" id="ARBA00022527"/>
    </source>
</evidence>
<dbReference type="Gene3D" id="3.30.565.10">
    <property type="entry name" value="Histidine kinase-like ATPase, C-terminal domain"/>
    <property type="match status" value="1"/>
</dbReference>
<dbReference type="PANTHER" id="PTHR35526:SF3">
    <property type="entry name" value="ANTI-SIGMA-F FACTOR RSBW"/>
    <property type="match status" value="1"/>
</dbReference>
<keyword evidence="1" id="KW-0723">Serine/threonine-protein kinase</keyword>